<feature type="transmembrane region" description="Helical" evidence="10">
    <location>
        <begin position="54"/>
        <end position="79"/>
    </location>
</feature>
<evidence type="ECO:0000256" key="3">
    <source>
        <dbReference type="ARBA" id="ARBA00022692"/>
    </source>
</evidence>
<dbReference type="KEGG" id="spu:105442695"/>
<dbReference type="GO" id="GO:0045202">
    <property type="term" value="C:synapse"/>
    <property type="evidence" value="ECO:0007669"/>
    <property type="project" value="GOC"/>
</dbReference>
<accession>A0A7M7NZ43</accession>
<dbReference type="GO" id="GO:0030425">
    <property type="term" value="C:dendrite"/>
    <property type="evidence" value="ECO:0000318"/>
    <property type="project" value="GO_Central"/>
</dbReference>
<evidence type="ECO:0000313" key="13">
    <source>
        <dbReference type="Proteomes" id="UP000007110"/>
    </source>
</evidence>
<dbReference type="SUPFAM" id="SSF81321">
    <property type="entry name" value="Family A G protein-coupled receptor-like"/>
    <property type="match status" value="1"/>
</dbReference>
<keyword evidence="7 9" id="KW-0675">Receptor</keyword>
<dbReference type="InterPro" id="IPR000276">
    <property type="entry name" value="GPCR_Rhodpsn"/>
</dbReference>
<dbReference type="PRINTS" id="PR00237">
    <property type="entry name" value="GPCRRHODOPSN"/>
</dbReference>
<dbReference type="FunCoup" id="A0A7M7NZ43">
    <property type="interactions" value="738"/>
</dbReference>
<feature type="transmembrane region" description="Helical" evidence="10">
    <location>
        <begin position="15"/>
        <end position="42"/>
    </location>
</feature>
<evidence type="ECO:0000256" key="1">
    <source>
        <dbReference type="ARBA" id="ARBA00004651"/>
    </source>
</evidence>
<evidence type="ECO:0000256" key="5">
    <source>
        <dbReference type="ARBA" id="ARBA00023040"/>
    </source>
</evidence>
<dbReference type="InterPro" id="IPR050569">
    <property type="entry name" value="TAAR"/>
</dbReference>
<dbReference type="PANTHER" id="PTHR24249:SF424">
    <property type="entry name" value="G-PROTEIN COUPLED RECEPTORS FAMILY 1 PROFILE DOMAIN-CONTAINING PROTEIN"/>
    <property type="match status" value="1"/>
</dbReference>
<keyword evidence="4 10" id="KW-1133">Transmembrane helix</keyword>
<keyword evidence="8 9" id="KW-0807">Transducer</keyword>
<dbReference type="Pfam" id="PF00001">
    <property type="entry name" value="7tm_1"/>
    <property type="match status" value="1"/>
</dbReference>
<feature type="transmembrane region" description="Helical" evidence="10">
    <location>
        <begin position="268"/>
        <end position="289"/>
    </location>
</feature>
<feature type="transmembrane region" description="Helical" evidence="10">
    <location>
        <begin position="133"/>
        <end position="154"/>
    </location>
</feature>
<dbReference type="GeneID" id="105442695"/>
<dbReference type="PROSITE" id="PS00237">
    <property type="entry name" value="G_PROTEIN_RECEP_F1_1"/>
    <property type="match status" value="1"/>
</dbReference>
<organism evidence="12 13">
    <name type="scientific">Strongylocentrotus purpuratus</name>
    <name type="common">Purple sea urchin</name>
    <dbReference type="NCBI Taxonomy" id="7668"/>
    <lineage>
        <taxon>Eukaryota</taxon>
        <taxon>Metazoa</taxon>
        <taxon>Echinodermata</taxon>
        <taxon>Eleutherozoa</taxon>
        <taxon>Echinozoa</taxon>
        <taxon>Echinoidea</taxon>
        <taxon>Euechinoidea</taxon>
        <taxon>Echinacea</taxon>
        <taxon>Camarodonta</taxon>
        <taxon>Echinidea</taxon>
        <taxon>Strongylocentrotidae</taxon>
        <taxon>Strongylocentrotus</taxon>
    </lineage>
</organism>
<evidence type="ECO:0000313" key="12">
    <source>
        <dbReference type="EnsemblMetazoa" id="XP_030843563"/>
    </source>
</evidence>
<reference evidence="13" key="1">
    <citation type="submission" date="2015-02" db="EMBL/GenBank/DDBJ databases">
        <title>Genome sequencing for Strongylocentrotus purpuratus.</title>
        <authorList>
            <person name="Murali S."/>
            <person name="Liu Y."/>
            <person name="Vee V."/>
            <person name="English A."/>
            <person name="Wang M."/>
            <person name="Skinner E."/>
            <person name="Han Y."/>
            <person name="Muzny D.M."/>
            <person name="Worley K.C."/>
            <person name="Gibbs R.A."/>
        </authorList>
    </citation>
    <scope>NUCLEOTIDE SEQUENCE</scope>
</reference>
<evidence type="ECO:0000256" key="6">
    <source>
        <dbReference type="ARBA" id="ARBA00023136"/>
    </source>
</evidence>
<evidence type="ECO:0000256" key="7">
    <source>
        <dbReference type="ARBA" id="ARBA00023170"/>
    </source>
</evidence>
<proteinExistence type="inferred from homology"/>
<dbReference type="SMART" id="SM01381">
    <property type="entry name" value="7TM_GPCR_Srsx"/>
    <property type="match status" value="1"/>
</dbReference>
<dbReference type="GO" id="GO:0007187">
    <property type="term" value="P:G protein-coupled receptor signaling pathway, coupled to cyclic nucleotide second messenger"/>
    <property type="evidence" value="ECO:0000318"/>
    <property type="project" value="GO_Central"/>
</dbReference>
<evidence type="ECO:0000256" key="9">
    <source>
        <dbReference type="RuleBase" id="RU000688"/>
    </source>
</evidence>
<dbReference type="OrthoDB" id="10042731at2759"/>
<dbReference type="Gene3D" id="1.20.1070.10">
    <property type="entry name" value="Rhodopsin 7-helix transmembrane proteins"/>
    <property type="match status" value="1"/>
</dbReference>
<comment type="similarity">
    <text evidence="9">Belongs to the G-protein coupled receptor 1 family.</text>
</comment>
<dbReference type="InParanoid" id="A0A7M7NZ43"/>
<dbReference type="PANTHER" id="PTHR24249">
    <property type="entry name" value="HISTAMINE RECEPTOR-RELATED G-PROTEIN COUPLED RECEPTOR"/>
    <property type="match status" value="1"/>
</dbReference>
<dbReference type="GO" id="GO:0007210">
    <property type="term" value="P:serotonin receptor signaling pathway"/>
    <property type="evidence" value="ECO:0000318"/>
    <property type="project" value="GO_Central"/>
</dbReference>
<feature type="domain" description="G-protein coupled receptors family 1 profile" evidence="11">
    <location>
        <begin position="34"/>
        <end position="289"/>
    </location>
</feature>
<name>A0A7M7NZ43_STRPU</name>
<keyword evidence="2" id="KW-1003">Cell membrane</keyword>
<reference evidence="12" key="2">
    <citation type="submission" date="2021-01" db="UniProtKB">
        <authorList>
            <consortium name="EnsemblMetazoa"/>
        </authorList>
    </citation>
    <scope>IDENTIFICATION</scope>
</reference>
<feature type="transmembrane region" description="Helical" evidence="10">
    <location>
        <begin position="174"/>
        <end position="196"/>
    </location>
</feature>
<feature type="transmembrane region" description="Helical" evidence="10">
    <location>
        <begin position="91"/>
        <end position="112"/>
    </location>
</feature>
<dbReference type="InterPro" id="IPR017452">
    <property type="entry name" value="GPCR_Rhodpsn_7TM"/>
</dbReference>
<dbReference type="CDD" id="cd00637">
    <property type="entry name" value="7tm_classA_rhodopsin-like"/>
    <property type="match status" value="1"/>
</dbReference>
<sequence>MMNSTYSENLHDSGFFFALMLTIMAVLAPFIIIGNLFVVLAVYKNYNLRTPTNFILTSLAVNDMMSSVALALACYPAVFSQKTWYPNMADLLWLPIFTLCSSTLLHIVALTVDRYIAVTKPLRYPTLVTPKRVGYEIASIWILSLIFLVLRGYIDLNEVQNANRGREPHSLGFVIFSLVIVSLLFLTLLVIVVSNLRIMQIAVRQARAISNQTINDQNNCVAPAAVERRLKAVKTTGIIVGVLVFFWSPYIVFFTLHLTPLADKASMVYLNLCFLVALAISAALNPFIYHHSSKYFELRQTNSYAKMYCFHISS</sequence>
<feature type="transmembrane region" description="Helical" evidence="10">
    <location>
        <begin position="237"/>
        <end position="256"/>
    </location>
</feature>
<dbReference type="FunFam" id="1.20.1070.10:FF:000468">
    <property type="entry name" value="Uncharacterized protein"/>
    <property type="match status" value="1"/>
</dbReference>
<dbReference type="GO" id="GO:0030594">
    <property type="term" value="F:neurotransmitter receptor activity"/>
    <property type="evidence" value="ECO:0000318"/>
    <property type="project" value="GO_Central"/>
</dbReference>
<dbReference type="Proteomes" id="UP000007110">
    <property type="component" value="Unassembled WGS sequence"/>
</dbReference>
<evidence type="ECO:0000256" key="8">
    <source>
        <dbReference type="ARBA" id="ARBA00023224"/>
    </source>
</evidence>
<dbReference type="GO" id="GO:0005886">
    <property type="term" value="C:plasma membrane"/>
    <property type="evidence" value="ECO:0000318"/>
    <property type="project" value="GO_Central"/>
</dbReference>
<keyword evidence="3 9" id="KW-0812">Transmembrane</keyword>
<evidence type="ECO:0000256" key="2">
    <source>
        <dbReference type="ARBA" id="ARBA00022475"/>
    </source>
</evidence>
<protein>
    <recommendedName>
        <fullName evidence="11">G-protein coupled receptors family 1 profile domain-containing protein</fullName>
    </recommendedName>
</protein>
<evidence type="ECO:0000256" key="10">
    <source>
        <dbReference type="SAM" id="Phobius"/>
    </source>
</evidence>
<dbReference type="EnsemblMetazoa" id="XM_030987703">
    <property type="protein sequence ID" value="XP_030843563"/>
    <property type="gene ID" value="LOC105442695"/>
</dbReference>
<keyword evidence="6 10" id="KW-0472">Membrane</keyword>
<dbReference type="RefSeq" id="XP_030843563.1">
    <property type="nucleotide sequence ID" value="XM_030987703.1"/>
</dbReference>
<evidence type="ECO:0000256" key="4">
    <source>
        <dbReference type="ARBA" id="ARBA00022989"/>
    </source>
</evidence>
<dbReference type="GO" id="GO:0007268">
    <property type="term" value="P:chemical synaptic transmission"/>
    <property type="evidence" value="ECO:0000318"/>
    <property type="project" value="GO_Central"/>
</dbReference>
<dbReference type="GO" id="GO:0004993">
    <property type="term" value="F:G protein-coupled serotonin receptor activity"/>
    <property type="evidence" value="ECO:0000318"/>
    <property type="project" value="GO_Central"/>
</dbReference>
<keyword evidence="13" id="KW-1185">Reference proteome</keyword>
<dbReference type="OMA" id="PTIDLYQ"/>
<dbReference type="AlphaFoldDB" id="A0A7M7NZ43"/>
<evidence type="ECO:0000259" key="11">
    <source>
        <dbReference type="PROSITE" id="PS50262"/>
    </source>
</evidence>
<keyword evidence="5 9" id="KW-0297">G-protein coupled receptor</keyword>
<dbReference type="PROSITE" id="PS50262">
    <property type="entry name" value="G_PROTEIN_RECEP_F1_2"/>
    <property type="match status" value="1"/>
</dbReference>
<comment type="subcellular location">
    <subcellularLocation>
        <location evidence="1">Cell membrane</location>
        <topology evidence="1">Multi-pass membrane protein</topology>
    </subcellularLocation>
</comment>